<protein>
    <recommendedName>
        <fullName evidence="1">YcaO cyclodehydratase C-terminal domain-containing protein</fullName>
    </recommendedName>
</protein>
<dbReference type="Proteomes" id="UP000003536">
    <property type="component" value="Unassembled WGS sequence"/>
</dbReference>
<name>G5S9M0_SALET</name>
<organism evidence="2 3">
    <name type="scientific">Salmonella enterica subsp. enterica serovar Wandsworth str. A4-580</name>
    <dbReference type="NCBI Taxonomy" id="913086"/>
    <lineage>
        <taxon>Bacteria</taxon>
        <taxon>Pseudomonadati</taxon>
        <taxon>Pseudomonadota</taxon>
        <taxon>Gammaproteobacteria</taxon>
        <taxon>Enterobacterales</taxon>
        <taxon>Enterobacteriaceae</taxon>
        <taxon>Salmonella</taxon>
    </lineage>
</organism>
<dbReference type="Pfam" id="PF18381">
    <property type="entry name" value="YcaO_C"/>
    <property type="match status" value="1"/>
</dbReference>
<evidence type="ECO:0000259" key="1">
    <source>
        <dbReference type="Pfam" id="PF18381"/>
    </source>
</evidence>
<comment type="caution">
    <text evidence="2">The sequence shown here is derived from an EMBL/GenBank/DDBJ whole genome shotgun (WGS) entry which is preliminary data.</text>
</comment>
<evidence type="ECO:0000313" key="3">
    <source>
        <dbReference type="Proteomes" id="UP000003536"/>
    </source>
</evidence>
<proteinExistence type="predicted"/>
<dbReference type="InterPro" id="IPR041080">
    <property type="entry name" value="YcaO_C"/>
</dbReference>
<reference evidence="2 3" key="1">
    <citation type="journal article" date="2011" name="BMC Genomics">
        <title>Genome sequencing reveals diversification of virulence factor content and possible host adaptation in distinct subpopulations of Salmonella enterica.</title>
        <authorList>
            <person name="den Bakker H.C."/>
            <person name="Moreno Switt A.I."/>
            <person name="Govoni G."/>
            <person name="Cummings C.A."/>
            <person name="Ranieri M.L."/>
            <person name="Degoricija L."/>
            <person name="Hoelzer K."/>
            <person name="Rodriguez-Rivera L.D."/>
            <person name="Brown S."/>
            <person name="Bolchacova E."/>
            <person name="Furtado M.R."/>
            <person name="Wiedmann M."/>
        </authorList>
    </citation>
    <scope>NUCLEOTIDE SEQUENCE [LARGE SCALE GENOMIC DNA]</scope>
    <source>
        <strain evidence="2 3">A4-580</strain>
    </source>
</reference>
<gene>
    <name evidence="2" type="ORF">LTSEWAN_1679</name>
</gene>
<dbReference type="EMBL" id="AFCX01000549">
    <property type="protein sequence ID" value="EHD04640.1"/>
    <property type="molecule type" value="Genomic_DNA"/>
</dbReference>
<accession>G5S9M0</accession>
<sequence>SPTSPAVAAFYGLPAVDHDLQAFPAHQSLLKAYDKLQRAKAAYWSK</sequence>
<dbReference type="AlphaFoldDB" id="G5S9M0"/>
<evidence type="ECO:0000313" key="2">
    <source>
        <dbReference type="EMBL" id="EHD04640.1"/>
    </source>
</evidence>
<feature type="domain" description="YcaO cyclodehydratase C-terminal" evidence="1">
    <location>
        <begin position="8"/>
        <end position="41"/>
    </location>
</feature>
<feature type="non-terminal residue" evidence="2">
    <location>
        <position position="1"/>
    </location>
</feature>